<organism evidence="1 2">
    <name type="scientific">Ensete ventricosum</name>
    <name type="common">Abyssinian banana</name>
    <name type="synonym">Musa ensete</name>
    <dbReference type="NCBI Taxonomy" id="4639"/>
    <lineage>
        <taxon>Eukaryota</taxon>
        <taxon>Viridiplantae</taxon>
        <taxon>Streptophyta</taxon>
        <taxon>Embryophyta</taxon>
        <taxon>Tracheophyta</taxon>
        <taxon>Spermatophyta</taxon>
        <taxon>Magnoliopsida</taxon>
        <taxon>Liliopsida</taxon>
        <taxon>Zingiberales</taxon>
        <taxon>Musaceae</taxon>
        <taxon>Ensete</taxon>
    </lineage>
</organism>
<dbReference type="Proteomes" id="UP000287651">
    <property type="component" value="Unassembled WGS sequence"/>
</dbReference>
<proteinExistence type="predicted"/>
<evidence type="ECO:0000313" key="1">
    <source>
        <dbReference type="EMBL" id="RRT43339.1"/>
    </source>
</evidence>
<protein>
    <submittedName>
        <fullName evidence="1">Uncharacterized protein</fullName>
    </submittedName>
</protein>
<comment type="caution">
    <text evidence="1">The sequence shown here is derived from an EMBL/GenBank/DDBJ whole genome shotgun (WGS) entry which is preliminary data.</text>
</comment>
<reference evidence="1 2" key="1">
    <citation type="journal article" date="2014" name="Agronomy (Basel)">
        <title>A Draft Genome Sequence for Ensete ventricosum, the Drought-Tolerant Tree Against Hunger.</title>
        <authorList>
            <person name="Harrison J."/>
            <person name="Moore K.A."/>
            <person name="Paszkiewicz K."/>
            <person name="Jones T."/>
            <person name="Grant M."/>
            <person name="Ambacheew D."/>
            <person name="Muzemil S."/>
            <person name="Studholme D.J."/>
        </authorList>
    </citation>
    <scope>NUCLEOTIDE SEQUENCE [LARGE SCALE GENOMIC DNA]</scope>
</reference>
<evidence type="ECO:0000313" key="2">
    <source>
        <dbReference type="Proteomes" id="UP000287651"/>
    </source>
</evidence>
<dbReference type="AlphaFoldDB" id="A0A426XV26"/>
<sequence>MFFIPLLRTKQRPLKTSITSAQVARPNLRPPSIPPPARPPAPPLAGAEKMIVCVAVIGHQVTSVSVSVYVYPFSARLQGLQPPSLDLTHLICLRPTEQSAVPAELHGGRRRPEASPHCPLLLGRRRRERFPFSFFVGTCSTVFLRPACLPGRRHIAVVRLE</sequence>
<gene>
    <name evidence="1" type="ORF">B296_00056508</name>
</gene>
<name>A0A426XV26_ENSVE</name>
<accession>A0A426XV26</accession>
<dbReference type="EMBL" id="AMZH03017228">
    <property type="protein sequence ID" value="RRT43339.1"/>
    <property type="molecule type" value="Genomic_DNA"/>
</dbReference>